<dbReference type="RefSeq" id="WP_146837384.1">
    <property type="nucleotide sequence ID" value="NZ_BJVQ01000025.1"/>
</dbReference>
<dbReference type="CDD" id="cd06305">
    <property type="entry name" value="PBP1_methylthioribose_binding-like"/>
    <property type="match status" value="1"/>
</dbReference>
<comment type="similarity">
    <text evidence="2">Belongs to the bacterial solute-binding protein 2 family.</text>
</comment>
<dbReference type="GO" id="GO:0030246">
    <property type="term" value="F:carbohydrate binding"/>
    <property type="evidence" value="ECO:0007669"/>
    <property type="project" value="TreeGrafter"/>
</dbReference>
<dbReference type="GO" id="GO:0030288">
    <property type="term" value="C:outer membrane-bounded periplasmic space"/>
    <property type="evidence" value="ECO:0007669"/>
    <property type="project" value="TreeGrafter"/>
</dbReference>
<dbReference type="Proteomes" id="UP000564629">
    <property type="component" value="Unassembled WGS sequence"/>
</dbReference>
<name>A0A511FCH9_9CELL</name>
<dbReference type="InterPro" id="IPR028082">
    <property type="entry name" value="Peripla_BP_I"/>
</dbReference>
<evidence type="ECO:0000313" key="5">
    <source>
        <dbReference type="EMBL" id="GEL46882.1"/>
    </source>
</evidence>
<dbReference type="OrthoDB" id="7941261at2"/>
<keyword evidence="6" id="KW-0813">Transport</keyword>
<gene>
    <name evidence="5" type="primary">rbsB</name>
    <name evidence="5" type="ORF">CHO01_19980</name>
    <name evidence="6" type="ORF">HNR08_000532</name>
</gene>
<evidence type="ECO:0000256" key="1">
    <source>
        <dbReference type="ARBA" id="ARBA00004196"/>
    </source>
</evidence>
<dbReference type="SUPFAM" id="SSF53822">
    <property type="entry name" value="Periplasmic binding protein-like I"/>
    <property type="match status" value="1"/>
</dbReference>
<dbReference type="InterPro" id="IPR025997">
    <property type="entry name" value="SBP_2_dom"/>
</dbReference>
<evidence type="ECO:0000256" key="3">
    <source>
        <dbReference type="SAM" id="SignalP"/>
    </source>
</evidence>
<evidence type="ECO:0000313" key="7">
    <source>
        <dbReference type="Proteomes" id="UP000321723"/>
    </source>
</evidence>
<reference evidence="6 8" key="2">
    <citation type="submission" date="2020-08" db="EMBL/GenBank/DDBJ databases">
        <title>Sequencing the genomes of 1000 actinobacteria strains.</title>
        <authorList>
            <person name="Klenk H.-P."/>
        </authorList>
    </citation>
    <scope>NUCLEOTIDE SEQUENCE [LARGE SCALE GENOMIC DNA]</scope>
    <source>
        <strain evidence="6 8">DSM 9581</strain>
    </source>
</reference>
<feature type="domain" description="Periplasmic binding protein" evidence="4">
    <location>
        <begin position="57"/>
        <end position="313"/>
    </location>
</feature>
<proteinExistence type="inferred from homology"/>
<organism evidence="5 7">
    <name type="scientific">Cellulomonas hominis</name>
    <dbReference type="NCBI Taxonomy" id="156981"/>
    <lineage>
        <taxon>Bacteria</taxon>
        <taxon>Bacillati</taxon>
        <taxon>Actinomycetota</taxon>
        <taxon>Actinomycetes</taxon>
        <taxon>Micrococcales</taxon>
        <taxon>Cellulomonadaceae</taxon>
        <taxon>Cellulomonas</taxon>
    </lineage>
</organism>
<dbReference type="EMBL" id="JACHDN010000001">
    <property type="protein sequence ID" value="MBB5471796.1"/>
    <property type="molecule type" value="Genomic_DNA"/>
</dbReference>
<protein>
    <submittedName>
        <fullName evidence="5">Methylthioribose-binding protein</fullName>
    </submittedName>
    <submittedName>
        <fullName evidence="6">Simple sugar transport system substrate-binding protein</fullName>
    </submittedName>
</protein>
<comment type="subcellular location">
    <subcellularLocation>
        <location evidence="1">Cell envelope</location>
    </subcellularLocation>
</comment>
<evidence type="ECO:0000259" key="4">
    <source>
        <dbReference type="Pfam" id="PF13407"/>
    </source>
</evidence>
<dbReference type="PANTHER" id="PTHR30036">
    <property type="entry name" value="D-XYLOSE-BINDING PERIPLASMIC PROTEIN"/>
    <property type="match status" value="1"/>
</dbReference>
<keyword evidence="3" id="KW-0732">Signal</keyword>
<dbReference type="PANTHER" id="PTHR30036:SF7">
    <property type="entry name" value="ABC TRANSPORTER PERIPLASMIC-BINDING PROTEIN YPHF"/>
    <property type="match status" value="1"/>
</dbReference>
<sequence length="367" mass="38330">MSSWKNLAALAVLPVLALTACASEQPAATAPSAGGATVAAGSDADIPEAVVDPLDVALVTRITTGSWYETYARAVQSQVDAFGGSLQVYDSNNDLAKMASNVDTAVNSGADVLLINNGTAEALDGPVQDALDAGITVVTYDSDLTLDGITQINQDDAALAGNGLQQISDDFDGAADIVVLSVAGYPPLDRRSEAVDAFLADHPESTEVARAGVVSGNSALDTQAQVDALLKQYPDPGQIDAIWSHWNEFTRGAFAALEAAGRTDIAVYSVDLTDQELPYFWNEKVDFEAASATNPSSIGQAQVRLAYEKVAGEDVEASVQVPPALVTKADLPAEEITFDQLADVVPAWSASSLEWPDWVAALESQNA</sequence>
<dbReference type="Pfam" id="PF13407">
    <property type="entry name" value="Peripla_BP_4"/>
    <property type="match status" value="1"/>
</dbReference>
<reference evidence="5 7" key="1">
    <citation type="submission" date="2019-07" db="EMBL/GenBank/DDBJ databases">
        <title>Whole genome shotgun sequence of Cellulomonas hominis NBRC 16055.</title>
        <authorList>
            <person name="Hosoyama A."/>
            <person name="Uohara A."/>
            <person name="Ohji S."/>
            <person name="Ichikawa N."/>
        </authorList>
    </citation>
    <scope>NUCLEOTIDE SEQUENCE [LARGE SCALE GENOMIC DNA]</scope>
    <source>
        <strain evidence="5 7">NBRC 16055</strain>
    </source>
</reference>
<dbReference type="Gene3D" id="3.40.50.2300">
    <property type="match status" value="2"/>
</dbReference>
<comment type="caution">
    <text evidence="5">The sequence shown here is derived from an EMBL/GenBank/DDBJ whole genome shotgun (WGS) entry which is preliminary data.</text>
</comment>
<keyword evidence="6" id="KW-0762">Sugar transport</keyword>
<dbReference type="Proteomes" id="UP000321723">
    <property type="component" value="Unassembled WGS sequence"/>
</dbReference>
<dbReference type="EMBL" id="BJVQ01000025">
    <property type="protein sequence ID" value="GEL46882.1"/>
    <property type="molecule type" value="Genomic_DNA"/>
</dbReference>
<keyword evidence="7" id="KW-1185">Reference proteome</keyword>
<dbReference type="PROSITE" id="PS51257">
    <property type="entry name" value="PROKAR_LIPOPROTEIN"/>
    <property type="match status" value="1"/>
</dbReference>
<dbReference type="InterPro" id="IPR050555">
    <property type="entry name" value="Bact_Solute-Bind_Prot2"/>
</dbReference>
<feature type="chain" id="PRO_5033464777" evidence="3">
    <location>
        <begin position="23"/>
        <end position="367"/>
    </location>
</feature>
<feature type="signal peptide" evidence="3">
    <location>
        <begin position="1"/>
        <end position="22"/>
    </location>
</feature>
<evidence type="ECO:0000256" key="2">
    <source>
        <dbReference type="ARBA" id="ARBA00007639"/>
    </source>
</evidence>
<evidence type="ECO:0000313" key="8">
    <source>
        <dbReference type="Proteomes" id="UP000564629"/>
    </source>
</evidence>
<evidence type="ECO:0000313" key="6">
    <source>
        <dbReference type="EMBL" id="MBB5471796.1"/>
    </source>
</evidence>
<accession>A0A511FCH9</accession>
<dbReference type="AlphaFoldDB" id="A0A511FCH9"/>